<protein>
    <recommendedName>
        <fullName evidence="9">Sorting nexin-14</fullName>
    </recommendedName>
</protein>
<dbReference type="Pfam" id="PF08628">
    <property type="entry name" value="Nexin_C"/>
    <property type="match status" value="1"/>
</dbReference>
<comment type="similarity">
    <text evidence="1">Belongs to the sorting nexin family.</text>
</comment>
<keyword evidence="8" id="KW-1185">Reference proteome</keyword>
<dbReference type="Gene3D" id="3.30.1520.10">
    <property type="entry name" value="Phox-like domain"/>
    <property type="match status" value="1"/>
</dbReference>
<keyword evidence="3" id="KW-0472">Membrane</keyword>
<dbReference type="InterPro" id="IPR044926">
    <property type="entry name" value="RGS_subdomain_2"/>
</dbReference>
<proteinExistence type="inferred from homology"/>
<evidence type="ECO:0000259" key="6">
    <source>
        <dbReference type="PROSITE" id="PS51207"/>
    </source>
</evidence>
<dbReference type="SMART" id="SM00315">
    <property type="entry name" value="RGS"/>
    <property type="match status" value="1"/>
</dbReference>
<feature type="domain" description="PX" evidence="5">
    <location>
        <begin position="580"/>
        <end position="698"/>
    </location>
</feature>
<evidence type="ECO:0000256" key="1">
    <source>
        <dbReference type="ARBA" id="ARBA00010883"/>
    </source>
</evidence>
<dbReference type="InterPro" id="IPR036871">
    <property type="entry name" value="PX_dom_sf"/>
</dbReference>
<feature type="transmembrane region" description="Helical" evidence="3">
    <location>
        <begin position="42"/>
        <end position="67"/>
    </location>
</feature>
<feature type="region of interest" description="Disordered" evidence="2">
    <location>
        <begin position="733"/>
        <end position="756"/>
    </location>
</feature>
<dbReference type="PROSITE" id="PS51207">
    <property type="entry name" value="PXA"/>
    <property type="match status" value="1"/>
</dbReference>
<dbReference type="AlphaFoldDB" id="A0ABD3U1G9"/>
<feature type="domain" description="RGS" evidence="4">
    <location>
        <begin position="352"/>
        <end position="470"/>
    </location>
</feature>
<dbReference type="InterPro" id="IPR001683">
    <property type="entry name" value="PX_dom"/>
</dbReference>
<evidence type="ECO:0000259" key="4">
    <source>
        <dbReference type="PROSITE" id="PS50132"/>
    </source>
</evidence>
<dbReference type="SMART" id="SM00312">
    <property type="entry name" value="PX"/>
    <property type="match status" value="1"/>
</dbReference>
<dbReference type="Pfam" id="PF00615">
    <property type="entry name" value="RGS"/>
    <property type="match status" value="1"/>
</dbReference>
<keyword evidence="3" id="KW-0812">Transmembrane</keyword>
<dbReference type="InterPro" id="IPR037436">
    <property type="entry name" value="SNX14_PX"/>
</dbReference>
<dbReference type="SUPFAM" id="SSF48097">
    <property type="entry name" value="Regulator of G-protein signaling, RGS"/>
    <property type="match status" value="1"/>
</dbReference>
<dbReference type="PROSITE" id="PS50132">
    <property type="entry name" value="RGS"/>
    <property type="match status" value="1"/>
</dbReference>
<keyword evidence="3" id="KW-1133">Transmembrane helix</keyword>
<dbReference type="Proteomes" id="UP001634394">
    <property type="component" value="Unassembled WGS sequence"/>
</dbReference>
<dbReference type="CDD" id="cd06877">
    <property type="entry name" value="PX_SNX14"/>
    <property type="match status" value="1"/>
</dbReference>
<sequence length="939" mass="108861">MDVPWNRIRNIIHQHIEFASFVGILFVLTFVFFSYINIFLVIWSFIFGIIVAYSFVTVDFLMPNLLFMYGRKNKAKFEDDDELALMKTFCTVCGQRKCPRHRPELNILAFQPWTGLDVRKKVDEAAEEFLDIVLNRFVYTWYSNLSTDEEFVDELRSSIRYLASVFLRKIKRLDVSKFVTDKLLKASLQHLHTCLKAQKSLQPGQDFQDCVMDILGPNLHYAMNNRKAELEYLRRLAEKLFPYILSPQAQMSRSMCSLVREILAGSLLLPAMDAVADPDMVNNLILLFLDNTPPPVATEPFSPMVPFLENFTCQPKIRLSDPDQTVKNHKSCLRLVLGDAMDPEKPLMLYPFMKFMKKEAAVNVLQFALSCEEFNKRILNPELSQSELVVLHNSAKELYHNYCSPQALDRIKFEESVVEELKDIIEGPPHHVIRLRTSTPLFKAYEHVYNLLSKTFLPLYHQSEEYYIMLCGNRVETQTHSRSTANYLYVPKSATNIPSNARQQKKREFNISSIGSKLKEVFKSSPSLDLKSSLMPEDMLEDSDTITIASSSSLEDEAVSAQDSQEENQEIHLHDLSTWRITIPRIGARPEPDNPHKQYYVFIIDVRRVDMATEGRSHWTVPRRYLEFYVLEQKLTEFHGEFMHCMLPSKKVIGTKKQDFIDSMREPFEKYLQDLLTRPQLKGSQLLYNFLTSETDFSAGFDINLGKMFRSVPMKLVKEKGQHLETFLQAFETSTEAPKPRSNKQERRDSNASFQSTSSEKLCLSIYENNGEGLLRSTADEDFSDITECVEIEGIFDAIIYIARYVYQVSNRVHHVLLSGRMLFKQTLESYLDWYIDKKVEQVTQEHRLVGLINLLQHVLFFDSDPPRTDEQKKERYESTLKACLEFIPGIIVSVVGHKNHEAGTKLLLEFLQQPKLNKQLSYVFLDIVIQELFPELKN</sequence>
<dbReference type="Pfam" id="PF00787">
    <property type="entry name" value="PX"/>
    <property type="match status" value="1"/>
</dbReference>
<evidence type="ECO:0008006" key="9">
    <source>
        <dbReference type="Google" id="ProtNLM"/>
    </source>
</evidence>
<dbReference type="Gene3D" id="1.10.167.10">
    <property type="entry name" value="Regulator of G-protein Signalling 4, domain 2"/>
    <property type="match status" value="1"/>
</dbReference>
<dbReference type="PANTHER" id="PTHR22775:SF44">
    <property type="entry name" value="SORTING NEXIN-14"/>
    <property type="match status" value="1"/>
</dbReference>
<feature type="domain" description="PXA" evidence="6">
    <location>
        <begin position="119"/>
        <end position="293"/>
    </location>
</feature>
<name>A0ABD3U1G9_SINWO</name>
<dbReference type="InterPro" id="IPR036305">
    <property type="entry name" value="RGS_sf"/>
</dbReference>
<dbReference type="PANTHER" id="PTHR22775">
    <property type="entry name" value="SORTING NEXIN"/>
    <property type="match status" value="1"/>
</dbReference>
<dbReference type="InterPro" id="IPR003114">
    <property type="entry name" value="Phox_assoc"/>
</dbReference>
<feature type="transmembrane region" description="Helical" evidence="3">
    <location>
        <begin position="16"/>
        <end position="36"/>
    </location>
</feature>
<dbReference type="Pfam" id="PF02194">
    <property type="entry name" value="PXA"/>
    <property type="match status" value="1"/>
</dbReference>
<evidence type="ECO:0000256" key="2">
    <source>
        <dbReference type="SAM" id="MobiDB-lite"/>
    </source>
</evidence>
<dbReference type="EMBL" id="JBJQND010000017">
    <property type="protein sequence ID" value="KAL3842671.1"/>
    <property type="molecule type" value="Genomic_DNA"/>
</dbReference>
<comment type="caution">
    <text evidence="7">The sequence shown here is derived from an EMBL/GenBank/DDBJ whole genome shotgun (WGS) entry which is preliminary data.</text>
</comment>
<evidence type="ECO:0000313" key="8">
    <source>
        <dbReference type="Proteomes" id="UP001634394"/>
    </source>
</evidence>
<evidence type="ECO:0000259" key="5">
    <source>
        <dbReference type="PROSITE" id="PS50195"/>
    </source>
</evidence>
<dbReference type="SUPFAM" id="SSF64268">
    <property type="entry name" value="PX domain"/>
    <property type="match status" value="1"/>
</dbReference>
<organism evidence="7 8">
    <name type="scientific">Sinanodonta woodiana</name>
    <name type="common">Chinese pond mussel</name>
    <name type="synonym">Anodonta woodiana</name>
    <dbReference type="NCBI Taxonomy" id="1069815"/>
    <lineage>
        <taxon>Eukaryota</taxon>
        <taxon>Metazoa</taxon>
        <taxon>Spiralia</taxon>
        <taxon>Lophotrochozoa</taxon>
        <taxon>Mollusca</taxon>
        <taxon>Bivalvia</taxon>
        <taxon>Autobranchia</taxon>
        <taxon>Heteroconchia</taxon>
        <taxon>Palaeoheterodonta</taxon>
        <taxon>Unionida</taxon>
        <taxon>Unionoidea</taxon>
        <taxon>Unionidae</taxon>
        <taxon>Unioninae</taxon>
        <taxon>Sinanodonta</taxon>
    </lineage>
</organism>
<accession>A0ABD3U1G9</accession>
<dbReference type="InterPro" id="IPR016137">
    <property type="entry name" value="RGS"/>
</dbReference>
<reference evidence="7 8" key="1">
    <citation type="submission" date="2024-11" db="EMBL/GenBank/DDBJ databases">
        <title>Chromosome-level genome assembly of the freshwater bivalve Anodonta woodiana.</title>
        <authorList>
            <person name="Chen X."/>
        </authorList>
    </citation>
    <scope>NUCLEOTIDE SEQUENCE [LARGE SCALE GENOMIC DNA]</scope>
    <source>
        <strain evidence="7">MN2024</strain>
        <tissue evidence="7">Gills</tissue>
    </source>
</reference>
<dbReference type="InterPro" id="IPR013937">
    <property type="entry name" value="Sorting_nexin_C"/>
</dbReference>
<dbReference type="PROSITE" id="PS50195">
    <property type="entry name" value="PX"/>
    <property type="match status" value="1"/>
</dbReference>
<dbReference type="SMART" id="SM00313">
    <property type="entry name" value="PXA"/>
    <property type="match status" value="1"/>
</dbReference>
<evidence type="ECO:0000313" key="7">
    <source>
        <dbReference type="EMBL" id="KAL3842671.1"/>
    </source>
</evidence>
<evidence type="ECO:0000256" key="3">
    <source>
        <dbReference type="SAM" id="Phobius"/>
    </source>
</evidence>
<gene>
    <name evidence="7" type="ORF">ACJMK2_020660</name>
</gene>